<dbReference type="OrthoDB" id="10458267at2759"/>
<organism evidence="2 3">
    <name type="scientific">Cuscuta europaea</name>
    <name type="common">European dodder</name>
    <dbReference type="NCBI Taxonomy" id="41803"/>
    <lineage>
        <taxon>Eukaryota</taxon>
        <taxon>Viridiplantae</taxon>
        <taxon>Streptophyta</taxon>
        <taxon>Embryophyta</taxon>
        <taxon>Tracheophyta</taxon>
        <taxon>Spermatophyta</taxon>
        <taxon>Magnoliopsida</taxon>
        <taxon>eudicotyledons</taxon>
        <taxon>Gunneridae</taxon>
        <taxon>Pentapetalae</taxon>
        <taxon>asterids</taxon>
        <taxon>lamiids</taxon>
        <taxon>Solanales</taxon>
        <taxon>Convolvulaceae</taxon>
        <taxon>Cuscuteae</taxon>
        <taxon>Cuscuta</taxon>
        <taxon>Cuscuta subgen. Cuscuta</taxon>
    </lineage>
</organism>
<gene>
    <name evidence="2" type="ORF">CEURO_LOCUS5812</name>
</gene>
<proteinExistence type="predicted"/>
<dbReference type="AlphaFoldDB" id="A0A9P0YTC8"/>
<sequence length="147" mass="16706">MDLESSFVTLYEDIGPCNECMDELMVPGTEVEPGDEYGKGLMDLVVPYNEVESDEDDDQGPMDLVISDSKQESDEDDDQGPMELVVSKSEQEEGGERPKEVVVPDSEEQKEKIHKEVKMHSLRSLHLETFLKIILPGWESRMWDVDV</sequence>
<dbReference type="EMBL" id="CAMAPE010000010">
    <property type="protein sequence ID" value="CAH9076387.1"/>
    <property type="molecule type" value="Genomic_DNA"/>
</dbReference>
<protein>
    <submittedName>
        <fullName evidence="2">Uncharacterized protein</fullName>
    </submittedName>
</protein>
<evidence type="ECO:0000313" key="2">
    <source>
        <dbReference type="EMBL" id="CAH9076387.1"/>
    </source>
</evidence>
<comment type="caution">
    <text evidence="2">The sequence shown here is derived from an EMBL/GenBank/DDBJ whole genome shotgun (WGS) entry which is preliminary data.</text>
</comment>
<dbReference type="Proteomes" id="UP001152484">
    <property type="component" value="Unassembled WGS sequence"/>
</dbReference>
<feature type="compositionally biased region" description="Acidic residues" evidence="1">
    <location>
        <begin position="51"/>
        <end position="60"/>
    </location>
</feature>
<feature type="compositionally biased region" description="Basic and acidic residues" evidence="1">
    <location>
        <begin position="89"/>
        <end position="112"/>
    </location>
</feature>
<reference evidence="2" key="1">
    <citation type="submission" date="2022-07" db="EMBL/GenBank/DDBJ databases">
        <authorList>
            <person name="Macas J."/>
            <person name="Novak P."/>
            <person name="Neumann P."/>
        </authorList>
    </citation>
    <scope>NUCLEOTIDE SEQUENCE</scope>
</reference>
<evidence type="ECO:0000256" key="1">
    <source>
        <dbReference type="SAM" id="MobiDB-lite"/>
    </source>
</evidence>
<name>A0A9P0YTC8_CUSEU</name>
<evidence type="ECO:0000313" key="3">
    <source>
        <dbReference type="Proteomes" id="UP001152484"/>
    </source>
</evidence>
<feature type="region of interest" description="Disordered" evidence="1">
    <location>
        <begin position="50"/>
        <end position="112"/>
    </location>
</feature>
<accession>A0A9P0YTC8</accession>
<keyword evidence="3" id="KW-1185">Reference proteome</keyword>